<evidence type="ECO:0000256" key="2">
    <source>
        <dbReference type="PROSITE-ProRule" id="PRU00335"/>
    </source>
</evidence>
<dbReference type="Gene3D" id="1.10.357.10">
    <property type="entry name" value="Tetracycline Repressor, domain 2"/>
    <property type="match status" value="1"/>
</dbReference>
<dbReference type="KEGG" id="cthe:Chro_4992"/>
<evidence type="ECO:0000256" key="1">
    <source>
        <dbReference type="ARBA" id="ARBA00023125"/>
    </source>
</evidence>
<dbReference type="InParanoid" id="K9U816"/>
<dbReference type="Proteomes" id="UP000010384">
    <property type="component" value="Chromosome"/>
</dbReference>
<feature type="compositionally biased region" description="Basic residues" evidence="3">
    <location>
        <begin position="18"/>
        <end position="29"/>
    </location>
</feature>
<dbReference type="InterPro" id="IPR041669">
    <property type="entry name" value="TetR_C_15"/>
</dbReference>
<feature type="DNA-binding region" description="H-T-H motif" evidence="2">
    <location>
        <begin position="52"/>
        <end position="71"/>
    </location>
</feature>
<dbReference type="PANTHER" id="PTHR30055">
    <property type="entry name" value="HTH-TYPE TRANSCRIPTIONAL REGULATOR RUTR"/>
    <property type="match status" value="1"/>
</dbReference>
<dbReference type="GO" id="GO:0000976">
    <property type="term" value="F:transcription cis-regulatory region binding"/>
    <property type="evidence" value="ECO:0007669"/>
    <property type="project" value="TreeGrafter"/>
</dbReference>
<dbReference type="OrthoDB" id="9783238at2"/>
<organism evidence="5 6">
    <name type="scientific">Chroococcidiopsis thermalis (strain PCC 7203)</name>
    <dbReference type="NCBI Taxonomy" id="251229"/>
    <lineage>
        <taxon>Bacteria</taxon>
        <taxon>Bacillati</taxon>
        <taxon>Cyanobacteriota</taxon>
        <taxon>Cyanophyceae</taxon>
        <taxon>Chroococcidiopsidales</taxon>
        <taxon>Chroococcidiopsidaceae</taxon>
        <taxon>Chroococcidiopsis</taxon>
    </lineage>
</organism>
<evidence type="ECO:0000313" key="6">
    <source>
        <dbReference type="Proteomes" id="UP000010384"/>
    </source>
</evidence>
<feature type="domain" description="HTH tetR-type" evidence="4">
    <location>
        <begin position="29"/>
        <end position="89"/>
    </location>
</feature>
<dbReference type="InterPro" id="IPR009057">
    <property type="entry name" value="Homeodomain-like_sf"/>
</dbReference>
<dbReference type="eggNOG" id="COG3677">
    <property type="taxonomic scope" value="Bacteria"/>
</dbReference>
<dbReference type="Pfam" id="PF17918">
    <property type="entry name" value="TetR_C_15"/>
    <property type="match status" value="1"/>
</dbReference>
<keyword evidence="6" id="KW-1185">Reference proteome</keyword>
<dbReference type="InterPro" id="IPR050109">
    <property type="entry name" value="HTH-type_TetR-like_transc_reg"/>
</dbReference>
<evidence type="ECO:0000256" key="3">
    <source>
        <dbReference type="SAM" id="MobiDB-lite"/>
    </source>
</evidence>
<dbReference type="PATRIC" id="fig|251229.3.peg.5828"/>
<proteinExistence type="predicted"/>
<gene>
    <name evidence="5" type="ORF">Chro_4992</name>
</gene>
<evidence type="ECO:0000259" key="4">
    <source>
        <dbReference type="PROSITE" id="PS50977"/>
    </source>
</evidence>
<accession>K9U816</accession>
<reference evidence="5 6" key="1">
    <citation type="submission" date="2012-06" db="EMBL/GenBank/DDBJ databases">
        <title>Finished chromosome of genome of Chroococcidiopsis thermalis PCC 7203.</title>
        <authorList>
            <consortium name="US DOE Joint Genome Institute"/>
            <person name="Gugger M."/>
            <person name="Coursin T."/>
            <person name="Rippka R."/>
            <person name="Tandeau De Marsac N."/>
            <person name="Huntemann M."/>
            <person name="Wei C.-L."/>
            <person name="Han J."/>
            <person name="Detter J.C."/>
            <person name="Han C."/>
            <person name="Tapia R."/>
            <person name="Davenport K."/>
            <person name="Daligault H."/>
            <person name="Erkkila T."/>
            <person name="Gu W."/>
            <person name="Munk A.C.C."/>
            <person name="Teshima H."/>
            <person name="Xu Y."/>
            <person name="Chain P."/>
            <person name="Chen A."/>
            <person name="Krypides N."/>
            <person name="Mavromatis K."/>
            <person name="Markowitz V."/>
            <person name="Szeto E."/>
            <person name="Ivanova N."/>
            <person name="Mikhailova N."/>
            <person name="Ovchinnikova G."/>
            <person name="Pagani I."/>
            <person name="Pati A."/>
            <person name="Goodwin L."/>
            <person name="Peters L."/>
            <person name="Pitluck S."/>
            <person name="Woyke T."/>
            <person name="Kerfeld C."/>
        </authorList>
    </citation>
    <scope>NUCLEOTIDE SEQUENCE [LARGE SCALE GENOMIC DNA]</scope>
    <source>
        <strain evidence="5 6">PCC 7203</strain>
    </source>
</reference>
<dbReference type="Pfam" id="PF00440">
    <property type="entry name" value="TetR_N"/>
    <property type="match status" value="1"/>
</dbReference>
<dbReference type="GO" id="GO:0003700">
    <property type="term" value="F:DNA-binding transcription factor activity"/>
    <property type="evidence" value="ECO:0007669"/>
    <property type="project" value="TreeGrafter"/>
</dbReference>
<dbReference type="eggNOG" id="COG1309">
    <property type="taxonomic scope" value="Bacteria"/>
</dbReference>
<dbReference type="EMBL" id="CP003597">
    <property type="protein sequence ID" value="AFY90369.1"/>
    <property type="molecule type" value="Genomic_DNA"/>
</dbReference>
<keyword evidence="1 2" id="KW-0238">DNA-binding</keyword>
<dbReference type="PRINTS" id="PR00455">
    <property type="entry name" value="HTHTETR"/>
</dbReference>
<sequence>MTNRSCLSSKGGESPTKSMRRSPKQQRGKQRVEKILDAAAEVFAEVGYDAATTHAIATRANTAVGSLYQFFPDKAAIFRALEIRHVERVRAMWAKLDKPSIIQLPLRQMIQQLVAAVAKLFEQPTSRVVFVQFFTAPEIFQTIDESLTQEAIAFMASLLKQRHPTLSDERASLLAEVCVHCSNTLILIALRSSETHSQQLIQQIEDLLVSYLSPHVGDEVLQSEVMKVMICPHCQSERLSKNGHRHGKQRYLCKDCGKQFPAWKGALP</sequence>
<dbReference type="HOGENOM" id="CLU_069356_46_2_3"/>
<dbReference type="STRING" id="251229.Chro_4992"/>
<dbReference type="PANTHER" id="PTHR30055:SF226">
    <property type="entry name" value="HTH-TYPE TRANSCRIPTIONAL REGULATOR PKSA"/>
    <property type="match status" value="1"/>
</dbReference>
<dbReference type="SUPFAM" id="SSF46689">
    <property type="entry name" value="Homeodomain-like"/>
    <property type="match status" value="1"/>
</dbReference>
<dbReference type="AlphaFoldDB" id="K9U816"/>
<evidence type="ECO:0000313" key="5">
    <source>
        <dbReference type="EMBL" id="AFY90369.1"/>
    </source>
</evidence>
<dbReference type="PROSITE" id="PS50977">
    <property type="entry name" value="HTH_TETR_2"/>
    <property type="match status" value="1"/>
</dbReference>
<protein>
    <submittedName>
        <fullName evidence="5">Transcriptional regulator, TetR family</fullName>
    </submittedName>
</protein>
<name>K9U816_CHRTP</name>
<feature type="region of interest" description="Disordered" evidence="3">
    <location>
        <begin position="1"/>
        <end position="30"/>
    </location>
</feature>
<dbReference type="InterPro" id="IPR001647">
    <property type="entry name" value="HTH_TetR"/>
</dbReference>